<reference evidence="1 2" key="1">
    <citation type="journal article" date="2007" name="Virus Genes">
        <title>Genome sequence of Leucania seperata nucleopolyhedrovirus.</title>
        <authorList>
            <person name="Xiao H."/>
            <person name="Qi Y."/>
        </authorList>
    </citation>
    <scope>NUCLEOTIDE SEQUENCE [LARGE SCALE GENOMIC DNA]</scope>
    <source>
        <strain evidence="1 2">AH1</strain>
    </source>
</reference>
<sequence length="55" mass="6285">MGAIVTRIYCLSSGDDNDREPYGKGSTRRIGVISEPIRSRSQLLRHDKYHFTSED</sequence>
<dbReference type="EMBL" id="AY394490">
    <property type="protein sequence ID" value="AAR28896.1"/>
    <property type="molecule type" value="Genomic_DNA"/>
</dbReference>
<evidence type="ECO:0000313" key="2">
    <source>
        <dbReference type="Proteomes" id="UP000201737"/>
    </source>
</evidence>
<reference evidence="1 2" key="2">
    <citation type="journal article" date="2007" name="Virus Res.">
        <title>P13 of Leucania separata multiple nuclear polyhedrosis virus affected the polyhedra and budded virions yields of AcMNPV.</title>
        <authorList>
            <person name="Du E.Q."/>
            <person name="Yan F."/>
            <person name="Jin W.X."/>
            <person name="Lu N."/>
            <person name="Xiao H.Z."/>
            <person name="Lu S.Y."/>
            <person name="Qi Y.P."/>
        </authorList>
    </citation>
    <scope>NUCLEOTIDE SEQUENCE [LARGE SCALE GENOMIC DNA]</scope>
    <source>
        <strain evidence="1 2">AH1</strain>
    </source>
</reference>
<dbReference type="RefSeq" id="YP_758429.1">
    <property type="nucleotide sequence ID" value="NC_008348.1"/>
</dbReference>
<organism evidence="1 2">
    <name type="scientific">Leucania separata nucleopolyhedrovirus</name>
    <name type="common">LsNPV</name>
    <dbReference type="NCBI Taxonomy" id="1307956"/>
    <lineage>
        <taxon>Viruses</taxon>
        <taxon>Viruses incertae sedis</taxon>
        <taxon>Naldaviricetes</taxon>
        <taxon>Lefavirales</taxon>
        <taxon>Baculoviridae</taxon>
        <taxon>Alphabaculovirus</taxon>
        <taxon>Alphabaculovirus leseparatae</taxon>
    </lineage>
</organism>
<name>Q0IKY7_NPVLS</name>
<dbReference type="GeneID" id="5176379"/>
<proteinExistence type="predicted"/>
<protein>
    <submittedName>
        <fullName evidence="1">ORF132</fullName>
    </submittedName>
</protein>
<keyword evidence="2" id="KW-1185">Reference proteome</keyword>
<organismHost>
    <name type="scientific">Lepidoptera</name>
    <name type="common">moths &amp; butterflies</name>
    <dbReference type="NCBI Taxonomy" id="7088"/>
</organismHost>
<accession>Q0IKY7</accession>
<dbReference type="Proteomes" id="UP000201737">
    <property type="component" value="Segment"/>
</dbReference>
<evidence type="ECO:0000313" key="1">
    <source>
        <dbReference type="EMBL" id="AAR28896.1"/>
    </source>
</evidence>
<dbReference type="KEGG" id="vg:5176379"/>